<proteinExistence type="predicted"/>
<dbReference type="RefSeq" id="WP_130510011.1">
    <property type="nucleotide sequence ID" value="NZ_SHKY01000001.1"/>
</dbReference>
<dbReference type="OrthoDB" id="3692598at2"/>
<evidence type="ECO:0000313" key="1">
    <source>
        <dbReference type="EMBL" id="RZU51200.1"/>
    </source>
</evidence>
<sequence>MTFSVDPHALDGYAALLGRARDDAQQCKAYFAANVVDLSPGGDGLINPIVYKHVTVQQKLGAMLDHLVTLLDSSCEQMTEAATEYRRTDHKSAARIDNTYPEVKRVQGWRDR</sequence>
<comment type="caution">
    <text evidence="1">The sequence shown here is derived from an EMBL/GenBank/DDBJ whole genome shotgun (WGS) entry which is preliminary data.</text>
</comment>
<evidence type="ECO:0008006" key="3">
    <source>
        <dbReference type="Google" id="ProtNLM"/>
    </source>
</evidence>
<accession>A0A4Q7ZJX1</accession>
<dbReference type="Proteomes" id="UP000292564">
    <property type="component" value="Unassembled WGS sequence"/>
</dbReference>
<dbReference type="AlphaFoldDB" id="A0A4Q7ZJX1"/>
<keyword evidence="2" id="KW-1185">Reference proteome</keyword>
<reference evidence="1 2" key="1">
    <citation type="submission" date="2019-02" db="EMBL/GenBank/DDBJ databases">
        <title>Sequencing the genomes of 1000 actinobacteria strains.</title>
        <authorList>
            <person name="Klenk H.-P."/>
        </authorList>
    </citation>
    <scope>NUCLEOTIDE SEQUENCE [LARGE SCALE GENOMIC DNA]</scope>
    <source>
        <strain evidence="1 2">DSM 45162</strain>
    </source>
</reference>
<protein>
    <recommendedName>
        <fullName evidence="3">Excreted virulence factor EspC (Type VII ESX diderm)</fullName>
    </recommendedName>
</protein>
<organism evidence="1 2">
    <name type="scientific">Krasilnikovia cinnamomea</name>
    <dbReference type="NCBI Taxonomy" id="349313"/>
    <lineage>
        <taxon>Bacteria</taxon>
        <taxon>Bacillati</taxon>
        <taxon>Actinomycetota</taxon>
        <taxon>Actinomycetes</taxon>
        <taxon>Micromonosporales</taxon>
        <taxon>Micromonosporaceae</taxon>
        <taxon>Krasilnikovia</taxon>
    </lineage>
</organism>
<gene>
    <name evidence="1" type="ORF">EV385_3008</name>
</gene>
<evidence type="ECO:0000313" key="2">
    <source>
        <dbReference type="Proteomes" id="UP000292564"/>
    </source>
</evidence>
<dbReference type="EMBL" id="SHKY01000001">
    <property type="protein sequence ID" value="RZU51200.1"/>
    <property type="molecule type" value="Genomic_DNA"/>
</dbReference>
<name>A0A4Q7ZJX1_9ACTN</name>